<dbReference type="CDD" id="cd21789">
    <property type="entry name" value="Rad21_Rec8_M_SpRec8p-like"/>
    <property type="match status" value="1"/>
</dbReference>
<dbReference type="GeneID" id="4318963"/>
<evidence type="ECO:0000256" key="2">
    <source>
        <dbReference type="ARBA" id="ARBA00023242"/>
    </source>
</evidence>
<dbReference type="GO" id="GO:0030892">
    <property type="term" value="C:mitotic cohesin complex"/>
    <property type="evidence" value="ECO:0007669"/>
    <property type="project" value="TreeGrafter"/>
</dbReference>
<evidence type="ECO:0000259" key="4">
    <source>
        <dbReference type="Pfam" id="PF04825"/>
    </source>
</evidence>
<feature type="domain" description="Rad21/Rec8-like protein N-terminal" evidence="4">
    <location>
        <begin position="30"/>
        <end position="108"/>
    </location>
</feature>
<organism evidence="5 6">
    <name type="scientific">Aspergillus terreus (strain NIH 2624 / FGSC A1156)</name>
    <dbReference type="NCBI Taxonomy" id="341663"/>
    <lineage>
        <taxon>Eukaryota</taxon>
        <taxon>Fungi</taxon>
        <taxon>Dikarya</taxon>
        <taxon>Ascomycota</taxon>
        <taxon>Pezizomycotina</taxon>
        <taxon>Eurotiomycetes</taxon>
        <taxon>Eurotiomycetidae</taxon>
        <taxon>Eurotiales</taxon>
        <taxon>Aspergillaceae</taxon>
        <taxon>Aspergillus</taxon>
        <taxon>Aspergillus subgen. Circumdati</taxon>
    </lineage>
</organism>
<evidence type="ECO:0000256" key="1">
    <source>
        <dbReference type="ARBA" id="ARBA00004123"/>
    </source>
</evidence>
<dbReference type="InterPro" id="IPR039781">
    <property type="entry name" value="Rad21/Rec8-like"/>
</dbReference>
<dbReference type="STRING" id="341663.Q0CGN1"/>
<dbReference type="GO" id="GO:0005634">
    <property type="term" value="C:nucleus"/>
    <property type="evidence" value="ECO:0007669"/>
    <property type="project" value="UniProtKB-SubCell"/>
</dbReference>
<feature type="region of interest" description="Disordered" evidence="3">
    <location>
        <begin position="406"/>
        <end position="449"/>
    </location>
</feature>
<reference evidence="6" key="1">
    <citation type="submission" date="2005-09" db="EMBL/GenBank/DDBJ databases">
        <title>Annotation of the Aspergillus terreus NIH2624 genome.</title>
        <authorList>
            <person name="Birren B.W."/>
            <person name="Lander E.S."/>
            <person name="Galagan J.E."/>
            <person name="Nusbaum C."/>
            <person name="Devon K."/>
            <person name="Henn M."/>
            <person name="Ma L.-J."/>
            <person name="Jaffe D.B."/>
            <person name="Butler J."/>
            <person name="Alvarez P."/>
            <person name="Gnerre S."/>
            <person name="Grabherr M."/>
            <person name="Kleber M."/>
            <person name="Mauceli E.W."/>
            <person name="Brockman W."/>
            <person name="Rounsley S."/>
            <person name="Young S.K."/>
            <person name="LaButti K."/>
            <person name="Pushparaj V."/>
            <person name="DeCaprio D."/>
            <person name="Crawford M."/>
            <person name="Koehrsen M."/>
            <person name="Engels R."/>
            <person name="Montgomery P."/>
            <person name="Pearson M."/>
            <person name="Howarth C."/>
            <person name="Larson L."/>
            <person name="Luoma S."/>
            <person name="White J."/>
            <person name="Alvarado L."/>
            <person name="Kodira C.D."/>
            <person name="Zeng Q."/>
            <person name="Oleary S."/>
            <person name="Yandava C."/>
            <person name="Denning D.W."/>
            <person name="Nierman W.C."/>
            <person name="Milne T."/>
            <person name="Madden K."/>
        </authorList>
    </citation>
    <scope>NUCLEOTIDE SEQUENCE [LARGE SCALE GENOMIC DNA]</scope>
    <source>
        <strain evidence="6">NIH 2624 / FGSC A1156</strain>
    </source>
</reference>
<dbReference type="OMA" id="QQCHYVL"/>
<dbReference type="RefSeq" id="XP_001209847.1">
    <property type="nucleotide sequence ID" value="XM_001209847.1"/>
</dbReference>
<dbReference type="GO" id="GO:0003682">
    <property type="term" value="F:chromatin binding"/>
    <property type="evidence" value="ECO:0007669"/>
    <property type="project" value="TreeGrafter"/>
</dbReference>
<feature type="region of interest" description="Disordered" evidence="3">
    <location>
        <begin position="270"/>
        <end position="318"/>
    </location>
</feature>
<gene>
    <name evidence="5" type="ORF">ATEG_07161</name>
</gene>
<comment type="subcellular location">
    <subcellularLocation>
        <location evidence="1">Nucleus</location>
    </subcellularLocation>
</comment>
<proteinExistence type="predicted"/>
<dbReference type="Proteomes" id="UP000007963">
    <property type="component" value="Unassembled WGS sequence"/>
</dbReference>
<dbReference type="eggNOG" id="KOG1213">
    <property type="taxonomic scope" value="Eukaryota"/>
</dbReference>
<feature type="compositionally biased region" description="Basic and acidic residues" evidence="3">
    <location>
        <begin position="429"/>
        <end position="449"/>
    </location>
</feature>
<protein>
    <recommendedName>
        <fullName evidence="4">Rad21/Rec8-like protein N-terminal domain-containing protein</fullName>
    </recommendedName>
</protein>
<evidence type="ECO:0000256" key="3">
    <source>
        <dbReference type="SAM" id="MobiDB-lite"/>
    </source>
</evidence>
<evidence type="ECO:0000313" key="5">
    <source>
        <dbReference type="EMBL" id="EAU32545.1"/>
    </source>
</evidence>
<name>Q0CGN1_ASPTN</name>
<dbReference type="OrthoDB" id="5427633at2759"/>
<dbReference type="Pfam" id="PF04825">
    <property type="entry name" value="Rad21_Rec8_N"/>
    <property type="match status" value="1"/>
</dbReference>
<dbReference type="PANTHER" id="PTHR12585:SF70">
    <property type="entry name" value="RAD21_REC8 N TERMINAL DOMAIN PROTEIN (AFU_ORTHOLOGUE AFUA_6G02900)"/>
    <property type="match status" value="1"/>
</dbReference>
<dbReference type="EMBL" id="CH476603">
    <property type="protein sequence ID" value="EAU32545.1"/>
    <property type="molecule type" value="Genomic_DNA"/>
</dbReference>
<dbReference type="GO" id="GO:0007064">
    <property type="term" value="P:mitotic sister chromatid cohesion"/>
    <property type="evidence" value="ECO:0007669"/>
    <property type="project" value="TreeGrafter"/>
</dbReference>
<keyword evidence="2" id="KW-0539">Nucleus</keyword>
<accession>Q0CGN1</accession>
<dbReference type="PANTHER" id="PTHR12585">
    <property type="entry name" value="SCC1 / RAD21 FAMILY MEMBER"/>
    <property type="match status" value="1"/>
</dbReference>
<dbReference type="InterPro" id="IPR006910">
    <property type="entry name" value="Rad21_Rec8_N"/>
</dbReference>
<dbReference type="HOGENOM" id="CLU_025342_0_0_1"/>
<sequence length="710" mass="77465">MTPSVSLAKSRAQSSRLPNTGSRLYANRLVATLGSRSITRRLNRKTILDVDVPKACNVIMDPQAPMALRLQGNLLYGVSRVYSQQCGYTLTDVQSMHDRMKTMLRILPGGALDPMAGKIRPDQLILPYDPSFTPENDLPGLDIDLAKLTLLAEPTSTEFAWPVTPDLSQSVLSQNPSLQLSFGSGAEDIVMADVGGSEPSSVHFDFNRLDTSALHEEEEEGVLLQPDFEFDEDGNIIEFSGHRRTFLPRFETPLVARESDELTLEYQEMPIDDMPPGSRENTPTPHSRPASKDASDKSPAANVAERSATVPQRRRKHKTVVVFDEQTALRNSELAQMNGEYVQNMATASRQKKQNRRQTQAKKNAAFWVFGRGIGAVGVGVGASRVAHPLVGFSGQELINLVRPEGKNRQNGCKRGRDAEGYSDTESGSEGRRVRAREEVEEQIGRGDGLQKNDVWSEEVEFGRHASSALRDDSSQMPWNITASVQSSRHGSSAANLFRGVGSSSWGMPDSAGLGRPRSRLTSASPLAGRGFPFDVEGLDSLAIPGAQGDDIDVLGDFGLNQYLQTGLYVDDCGGERATAPEGGAAGWKGSAALAKKLENATLDQDSQNFLRFLIDKLPAAEDNIAEDTNDPLTGVPPIHALARSKETSFWDLLPPKDTSRAVATHGLMHILALATKGFLTVRQDAYEDLSNEDGVRYEYGEIFVRLAEV</sequence>
<dbReference type="AlphaFoldDB" id="Q0CGN1"/>
<evidence type="ECO:0000313" key="6">
    <source>
        <dbReference type="Proteomes" id="UP000007963"/>
    </source>
</evidence>
<dbReference type="VEuPathDB" id="FungiDB:ATEG_07161"/>